<gene>
    <name evidence="2" type="ORF">P153DRAFT_199851</name>
</gene>
<keyword evidence="1" id="KW-1133">Transmembrane helix</keyword>
<evidence type="ECO:0000256" key="1">
    <source>
        <dbReference type="SAM" id="Phobius"/>
    </source>
</evidence>
<dbReference type="EMBL" id="ML977502">
    <property type="protein sequence ID" value="KAF2131623.1"/>
    <property type="molecule type" value="Genomic_DNA"/>
</dbReference>
<sequence length="84" mass="9302">MGTYQIARRAASSVRKIMWLFPSVCSAAVNHRPPETARPLRCSNHLRSESMHRSQAICIVGALGAVFVLRVTNWTLSSSGMFLI</sequence>
<evidence type="ECO:0000313" key="2">
    <source>
        <dbReference type="EMBL" id="KAF2131623.1"/>
    </source>
</evidence>
<keyword evidence="1" id="KW-0472">Membrane</keyword>
<dbReference type="AlphaFoldDB" id="A0A6A6AK62"/>
<keyword evidence="1" id="KW-0812">Transmembrane</keyword>
<protein>
    <submittedName>
        <fullName evidence="2">Uncharacterized protein</fullName>
    </submittedName>
</protein>
<accession>A0A6A6AK62</accession>
<feature type="transmembrane region" description="Helical" evidence="1">
    <location>
        <begin position="56"/>
        <end position="76"/>
    </location>
</feature>
<dbReference type="RefSeq" id="XP_033526010.1">
    <property type="nucleotide sequence ID" value="XM_033662486.1"/>
</dbReference>
<reference evidence="2" key="1">
    <citation type="journal article" date="2020" name="Stud. Mycol.">
        <title>101 Dothideomycetes genomes: a test case for predicting lifestyles and emergence of pathogens.</title>
        <authorList>
            <person name="Haridas S."/>
            <person name="Albert R."/>
            <person name="Binder M."/>
            <person name="Bloem J."/>
            <person name="Labutti K."/>
            <person name="Salamov A."/>
            <person name="Andreopoulos B."/>
            <person name="Baker S."/>
            <person name="Barry K."/>
            <person name="Bills G."/>
            <person name="Bluhm B."/>
            <person name="Cannon C."/>
            <person name="Castanera R."/>
            <person name="Culley D."/>
            <person name="Daum C."/>
            <person name="Ezra D."/>
            <person name="Gonzalez J."/>
            <person name="Henrissat B."/>
            <person name="Kuo A."/>
            <person name="Liang C."/>
            <person name="Lipzen A."/>
            <person name="Lutzoni F."/>
            <person name="Magnuson J."/>
            <person name="Mondo S."/>
            <person name="Nolan M."/>
            <person name="Ohm R."/>
            <person name="Pangilinan J."/>
            <person name="Park H.-J."/>
            <person name="Ramirez L."/>
            <person name="Alfaro M."/>
            <person name="Sun H."/>
            <person name="Tritt A."/>
            <person name="Yoshinaga Y."/>
            <person name="Zwiers L.-H."/>
            <person name="Turgeon B."/>
            <person name="Goodwin S."/>
            <person name="Spatafora J."/>
            <person name="Crous P."/>
            <person name="Grigoriev I."/>
        </authorList>
    </citation>
    <scope>NUCLEOTIDE SEQUENCE</scope>
    <source>
        <strain evidence="2">CBS 119687</strain>
    </source>
</reference>
<dbReference type="GeneID" id="54402918"/>
<organism evidence="2 3">
    <name type="scientific">Dothidotthia symphoricarpi CBS 119687</name>
    <dbReference type="NCBI Taxonomy" id="1392245"/>
    <lineage>
        <taxon>Eukaryota</taxon>
        <taxon>Fungi</taxon>
        <taxon>Dikarya</taxon>
        <taxon>Ascomycota</taxon>
        <taxon>Pezizomycotina</taxon>
        <taxon>Dothideomycetes</taxon>
        <taxon>Pleosporomycetidae</taxon>
        <taxon>Pleosporales</taxon>
        <taxon>Dothidotthiaceae</taxon>
        <taxon>Dothidotthia</taxon>
    </lineage>
</organism>
<evidence type="ECO:0000313" key="3">
    <source>
        <dbReference type="Proteomes" id="UP000799771"/>
    </source>
</evidence>
<dbReference type="Proteomes" id="UP000799771">
    <property type="component" value="Unassembled WGS sequence"/>
</dbReference>
<proteinExistence type="predicted"/>
<name>A0A6A6AK62_9PLEO</name>
<keyword evidence="3" id="KW-1185">Reference proteome</keyword>